<comment type="caution">
    <text evidence="2">The sequence shown here is derived from an EMBL/GenBank/DDBJ whole genome shotgun (WGS) entry which is preliminary data.</text>
</comment>
<evidence type="ECO:0000256" key="1">
    <source>
        <dbReference type="SAM" id="MobiDB-lite"/>
    </source>
</evidence>
<keyword evidence="3" id="KW-1185">Reference proteome</keyword>
<protein>
    <submittedName>
        <fullName evidence="2">Uncharacterized protein</fullName>
    </submittedName>
</protein>
<accession>A0A6B0SYI5</accession>
<evidence type="ECO:0000313" key="3">
    <source>
        <dbReference type="Proteomes" id="UP000471521"/>
    </source>
</evidence>
<dbReference type="OrthoDB" id="212869at2157"/>
<dbReference type="EMBL" id="WUUU01000274">
    <property type="protein sequence ID" value="MXR22419.1"/>
    <property type="molecule type" value="Genomic_DNA"/>
</dbReference>
<name>A0A6B0SYI5_9EURY</name>
<feature type="region of interest" description="Disordered" evidence="1">
    <location>
        <begin position="49"/>
        <end position="72"/>
    </location>
</feature>
<dbReference type="AlphaFoldDB" id="A0A6B0SYI5"/>
<sequence length="72" mass="7508">MTRLAGDPDAVDELLDAPCEFAASEAVPVEAVLVEGDALAGVLEDAGFEDVGPGPAFDGEQTRRYRCQSPAE</sequence>
<reference evidence="2 3" key="1">
    <citation type="submission" date="2019-12" db="EMBL/GenBank/DDBJ databases">
        <title>Isolation and characterization of three novel carbon monoxide-oxidizing members of Halobacteria from salione crusts and soils.</title>
        <authorList>
            <person name="Myers M.R."/>
            <person name="King G.M."/>
        </authorList>
    </citation>
    <scope>NUCLEOTIDE SEQUENCE [LARGE SCALE GENOMIC DNA]</scope>
    <source>
        <strain evidence="2 3">PCN9</strain>
    </source>
</reference>
<gene>
    <name evidence="2" type="ORF">GRX66_18200</name>
</gene>
<organism evidence="2 3">
    <name type="scientific">Halobacterium bonnevillei</name>
    <dbReference type="NCBI Taxonomy" id="2692200"/>
    <lineage>
        <taxon>Archaea</taxon>
        <taxon>Methanobacteriati</taxon>
        <taxon>Methanobacteriota</taxon>
        <taxon>Stenosarchaea group</taxon>
        <taxon>Halobacteria</taxon>
        <taxon>Halobacteriales</taxon>
        <taxon>Halobacteriaceae</taxon>
        <taxon>Halobacterium</taxon>
    </lineage>
</organism>
<proteinExistence type="predicted"/>
<evidence type="ECO:0000313" key="2">
    <source>
        <dbReference type="EMBL" id="MXR22419.1"/>
    </source>
</evidence>
<dbReference type="Proteomes" id="UP000471521">
    <property type="component" value="Unassembled WGS sequence"/>
</dbReference>